<dbReference type="VEuPathDB" id="PlasmoDB:PCOAH_00015420"/>
<reference evidence="4" key="1">
    <citation type="submission" date="2016-06" db="EMBL/GenBank/DDBJ databases">
        <title>First high quality genome sequence of Plasmodium coatneyi using continuous long reads from single molecule, real-time sequencing.</title>
        <authorList>
            <person name="Chien J.-T."/>
            <person name="Pakala S.B."/>
            <person name="Geraldo J.A."/>
            <person name="Lapp S.A."/>
            <person name="Barnwell J.W."/>
            <person name="Kissinger J.C."/>
            <person name="Galinski M.R."/>
            <person name="Humphrey J.C."/>
        </authorList>
    </citation>
    <scope>NUCLEOTIDE SEQUENCE [LARGE SCALE GENOMIC DNA]</scope>
    <source>
        <strain evidence="4">Hackeri</strain>
    </source>
</reference>
<keyword evidence="4" id="KW-1185">Reference proteome</keyword>
<proteinExistence type="predicted"/>
<feature type="transmembrane region" description="Helical" evidence="2">
    <location>
        <begin position="275"/>
        <end position="296"/>
    </location>
</feature>
<gene>
    <name evidence="3" type="ORF">PCOAH_00015420</name>
</gene>
<evidence type="ECO:0000256" key="1">
    <source>
        <dbReference type="SAM" id="MobiDB-lite"/>
    </source>
</evidence>
<dbReference type="GO" id="GO:0005886">
    <property type="term" value="C:plasma membrane"/>
    <property type="evidence" value="ECO:0007669"/>
    <property type="project" value="UniProtKB-SubCell"/>
</dbReference>
<dbReference type="Pfam" id="PF05795">
    <property type="entry name" value="Plasmodium_Vir"/>
    <property type="match status" value="1"/>
</dbReference>
<organism evidence="3 4">
    <name type="scientific">Plasmodium coatneyi</name>
    <dbReference type="NCBI Taxonomy" id="208452"/>
    <lineage>
        <taxon>Eukaryota</taxon>
        <taxon>Sar</taxon>
        <taxon>Alveolata</taxon>
        <taxon>Apicomplexa</taxon>
        <taxon>Aconoidasida</taxon>
        <taxon>Haemosporida</taxon>
        <taxon>Plasmodiidae</taxon>
        <taxon>Plasmodium</taxon>
    </lineage>
</organism>
<accession>A0A1B1DWE9</accession>
<dbReference type="GeneID" id="30908268"/>
<dbReference type="KEGG" id="pcot:PCOAH_00015420"/>
<evidence type="ECO:0000313" key="4">
    <source>
        <dbReference type="Proteomes" id="UP000092716"/>
    </source>
</evidence>
<feature type="region of interest" description="Disordered" evidence="1">
    <location>
        <begin position="238"/>
        <end position="271"/>
    </location>
</feature>
<keyword evidence="2" id="KW-1133">Transmembrane helix</keyword>
<dbReference type="RefSeq" id="XP_019913811.1">
    <property type="nucleotide sequence ID" value="XM_020058351.1"/>
</dbReference>
<dbReference type="Proteomes" id="UP000092716">
    <property type="component" value="Chromosome 6"/>
</dbReference>
<dbReference type="EMBL" id="CP016244">
    <property type="protein sequence ID" value="ANQ07116.1"/>
    <property type="molecule type" value="Genomic_DNA"/>
</dbReference>
<evidence type="ECO:0000313" key="3">
    <source>
        <dbReference type="EMBL" id="ANQ07116.1"/>
    </source>
</evidence>
<protein>
    <submittedName>
        <fullName evidence="3">KIR-like protein</fullName>
    </submittedName>
</protein>
<evidence type="ECO:0000256" key="2">
    <source>
        <dbReference type="SAM" id="Phobius"/>
    </source>
</evidence>
<dbReference type="InterPro" id="IPR008780">
    <property type="entry name" value="Plasmodium_Vir"/>
</dbReference>
<keyword evidence="2" id="KW-0472">Membrane</keyword>
<keyword evidence="2" id="KW-0812">Transmembrane</keyword>
<sequence length="298" mass="33963">MEPVTEFIDCFGYADPGNIYTNFGTCVEKNKCNDASRQIKTEMESILSNHGIPENSRNGILDTWCSIRTIKKGSEPKGFDCSFLYYWLGSIVSSTVQNHQEFMSIMGEIYRKVKEVSNVRDCGNPWPNITKEQFENLDKLYKHTKSCEYMKSKIEQHGKNGICFSQYKELLEGVVRVYNKMKKHCACNNEDDYCKEFKRVFTDGEISKLKELMQKLSMTSQIPKETVKTCIPAEIPKTLSLPEPEQQREQQQELENEASVESTSKKETPTDNTPAIAIASAGLAFVGFPTVLFLAYKV</sequence>
<name>A0A1B1DWE9_9APIC</name>
<dbReference type="AlphaFoldDB" id="A0A1B1DWE9"/>